<gene>
    <name evidence="4" type="ORF">SAMN04489732_104345</name>
</gene>
<proteinExistence type="inferred from homology"/>
<sequence>MGRFDGKTAFISGAGGGIGRACAQLLAAEGANVAVADIATAAAGDTVKLINSAGGTALAYPVDVTSGASVEEAVTSAQNDLGPVTLAVTAAGVIRNSPFLDLDEDSWDRTMAVNLKGTFLVLRAVARRAREHGGGAMVAVSSVAGRGARATAADYAASKAGVISVVRSAAQALAEHTITVNAICPGVVDTDMTRAIHQAKAKIEHITPQQSFDHQAAQIPLGRIVSPAEVAETAGFLLSPSAAYITGQAVNVCGGLEMN</sequence>
<dbReference type="PRINTS" id="PR00080">
    <property type="entry name" value="SDRFAMILY"/>
</dbReference>
<evidence type="ECO:0000313" key="5">
    <source>
        <dbReference type="Proteomes" id="UP000198582"/>
    </source>
</evidence>
<dbReference type="InterPro" id="IPR057326">
    <property type="entry name" value="KR_dom"/>
</dbReference>
<organism evidence="4 5">
    <name type="scientific">Amycolatopsis saalfeldensis</name>
    <dbReference type="NCBI Taxonomy" id="394193"/>
    <lineage>
        <taxon>Bacteria</taxon>
        <taxon>Bacillati</taxon>
        <taxon>Actinomycetota</taxon>
        <taxon>Actinomycetes</taxon>
        <taxon>Pseudonocardiales</taxon>
        <taxon>Pseudonocardiaceae</taxon>
        <taxon>Amycolatopsis</taxon>
    </lineage>
</organism>
<dbReference type="PANTHER" id="PTHR42760:SF133">
    <property type="entry name" value="3-OXOACYL-[ACYL-CARRIER-PROTEIN] REDUCTASE"/>
    <property type="match status" value="1"/>
</dbReference>
<dbReference type="STRING" id="394193.SAMN04489732_104345"/>
<dbReference type="Pfam" id="PF13561">
    <property type="entry name" value="adh_short_C2"/>
    <property type="match status" value="1"/>
</dbReference>
<accession>A0A1H8VWA4</accession>
<comment type="similarity">
    <text evidence="1">Belongs to the short-chain dehydrogenases/reductases (SDR) family.</text>
</comment>
<evidence type="ECO:0000259" key="3">
    <source>
        <dbReference type="SMART" id="SM00822"/>
    </source>
</evidence>
<dbReference type="GO" id="GO:0048038">
    <property type="term" value="F:quinone binding"/>
    <property type="evidence" value="ECO:0007669"/>
    <property type="project" value="TreeGrafter"/>
</dbReference>
<evidence type="ECO:0000256" key="1">
    <source>
        <dbReference type="ARBA" id="ARBA00006484"/>
    </source>
</evidence>
<dbReference type="OrthoDB" id="9804774at2"/>
<dbReference type="EMBL" id="FOEF01000004">
    <property type="protein sequence ID" value="SEP19666.1"/>
    <property type="molecule type" value="Genomic_DNA"/>
</dbReference>
<reference evidence="4 5" key="1">
    <citation type="submission" date="2016-10" db="EMBL/GenBank/DDBJ databases">
        <authorList>
            <person name="de Groot N.N."/>
        </authorList>
    </citation>
    <scope>NUCLEOTIDE SEQUENCE [LARGE SCALE GENOMIC DNA]</scope>
    <source>
        <strain evidence="4 5">DSM 44993</strain>
    </source>
</reference>
<dbReference type="SMART" id="SM00822">
    <property type="entry name" value="PKS_KR"/>
    <property type="match status" value="1"/>
</dbReference>
<feature type="domain" description="Ketoreductase" evidence="3">
    <location>
        <begin position="7"/>
        <end position="186"/>
    </location>
</feature>
<dbReference type="GO" id="GO:0016616">
    <property type="term" value="F:oxidoreductase activity, acting on the CH-OH group of donors, NAD or NADP as acceptor"/>
    <property type="evidence" value="ECO:0007669"/>
    <property type="project" value="UniProtKB-ARBA"/>
</dbReference>
<dbReference type="InterPro" id="IPR036291">
    <property type="entry name" value="NAD(P)-bd_dom_sf"/>
</dbReference>
<keyword evidence="5" id="KW-1185">Reference proteome</keyword>
<evidence type="ECO:0000256" key="2">
    <source>
        <dbReference type="ARBA" id="ARBA00023002"/>
    </source>
</evidence>
<dbReference type="Gene3D" id="3.40.50.720">
    <property type="entry name" value="NAD(P)-binding Rossmann-like Domain"/>
    <property type="match status" value="1"/>
</dbReference>
<dbReference type="GO" id="GO:0006633">
    <property type="term" value="P:fatty acid biosynthetic process"/>
    <property type="evidence" value="ECO:0007669"/>
    <property type="project" value="TreeGrafter"/>
</dbReference>
<dbReference type="FunFam" id="3.40.50.720:FF:000084">
    <property type="entry name" value="Short-chain dehydrogenase reductase"/>
    <property type="match status" value="1"/>
</dbReference>
<keyword evidence="2" id="KW-0560">Oxidoreductase</keyword>
<dbReference type="InterPro" id="IPR020904">
    <property type="entry name" value="Sc_DH/Rdtase_CS"/>
</dbReference>
<name>A0A1H8VWA4_9PSEU</name>
<protein>
    <submittedName>
        <fullName evidence="4">2-hydroxycyclohexanecarboxyl-CoA dehydrogenase</fullName>
    </submittedName>
</protein>
<dbReference type="RefSeq" id="WP_091616921.1">
    <property type="nucleotide sequence ID" value="NZ_FOEF01000004.1"/>
</dbReference>
<dbReference type="InterPro" id="IPR002347">
    <property type="entry name" value="SDR_fam"/>
</dbReference>
<dbReference type="AlphaFoldDB" id="A0A1H8VWA4"/>
<dbReference type="PANTHER" id="PTHR42760">
    <property type="entry name" value="SHORT-CHAIN DEHYDROGENASES/REDUCTASES FAMILY MEMBER"/>
    <property type="match status" value="1"/>
</dbReference>
<dbReference type="PRINTS" id="PR00081">
    <property type="entry name" value="GDHRDH"/>
</dbReference>
<evidence type="ECO:0000313" key="4">
    <source>
        <dbReference type="EMBL" id="SEP19666.1"/>
    </source>
</evidence>
<dbReference type="PROSITE" id="PS00061">
    <property type="entry name" value="ADH_SHORT"/>
    <property type="match status" value="1"/>
</dbReference>
<dbReference type="SUPFAM" id="SSF51735">
    <property type="entry name" value="NAD(P)-binding Rossmann-fold domains"/>
    <property type="match status" value="1"/>
</dbReference>
<dbReference type="Proteomes" id="UP000198582">
    <property type="component" value="Unassembled WGS sequence"/>
</dbReference>